<feature type="signal peptide" evidence="1">
    <location>
        <begin position="1"/>
        <end position="29"/>
    </location>
</feature>
<gene>
    <name evidence="2" type="ORF">SAMN05192543_105203</name>
</gene>
<evidence type="ECO:0000313" key="2">
    <source>
        <dbReference type="EMBL" id="SFJ03159.1"/>
    </source>
</evidence>
<feature type="chain" id="PRO_5011687434" evidence="1">
    <location>
        <begin position="30"/>
        <end position="387"/>
    </location>
</feature>
<dbReference type="SUPFAM" id="SSF51445">
    <property type="entry name" value="(Trans)glycosidases"/>
    <property type="match status" value="1"/>
</dbReference>
<dbReference type="AlphaFoldDB" id="A0A1I3N1R2"/>
<protein>
    <submittedName>
        <fullName evidence="2">Uncharacterized protein</fullName>
    </submittedName>
</protein>
<dbReference type="Gene3D" id="3.20.20.80">
    <property type="entry name" value="Glycosidases"/>
    <property type="match status" value="2"/>
</dbReference>
<evidence type="ECO:0000256" key="1">
    <source>
        <dbReference type="SAM" id="SignalP"/>
    </source>
</evidence>
<keyword evidence="1" id="KW-0732">Signal</keyword>
<dbReference type="OrthoDB" id="8339574at2"/>
<keyword evidence="3" id="KW-1185">Reference proteome</keyword>
<dbReference type="PROSITE" id="PS51257">
    <property type="entry name" value="PROKAR_LIPOPROTEIN"/>
    <property type="match status" value="1"/>
</dbReference>
<name>A0A1I3N1R2_9BURK</name>
<dbReference type="Proteomes" id="UP000199548">
    <property type="component" value="Unassembled WGS sequence"/>
</dbReference>
<reference evidence="2 3" key="1">
    <citation type="submission" date="2016-10" db="EMBL/GenBank/DDBJ databases">
        <authorList>
            <person name="de Groot N.N."/>
        </authorList>
    </citation>
    <scope>NUCLEOTIDE SEQUENCE [LARGE SCALE GENOMIC DNA]</scope>
    <source>
        <strain evidence="2 3">LMG 23650</strain>
    </source>
</reference>
<sequence length="387" mass="41405">MLGTIGRYGWATLGALTACACLLSMPAHAENVVIGVNVVNPMRASIADQNAVFAQLKAAGVHVIRCGITADSKGIDYARRAAAQGIKLQLGVSPTYPPDAPRRPYQPALFPQMWSGPPLSLADPALSRTSFQFIFDQLDANGIALAGVELGNEINWAAFNSEFPLPGEGKILSLADLAHDPEGKQIAKGFLQYLKILAVLKDVRDHSSINRKTPIISAGFVDAQDGAKLYNNRKEDMVSLSATLAFLRAHGLDSLVDAYGIHTYPSSAQPGNAATAAARAARLNDVTFAECGVQGASGSAKPCWVTEWGFPNSDFSCPSQDASRTLLVQEVHRDFAQMAAQRRLVGITWFAWNADPWSKTPNQDNIYRCDALMPSGRAAIKPIALGG</sequence>
<dbReference type="RefSeq" id="WP_091013538.1">
    <property type="nucleotide sequence ID" value="NZ_CP041745.1"/>
</dbReference>
<organism evidence="2 3">
    <name type="scientific">Paraburkholderia megapolitana</name>
    <dbReference type="NCBI Taxonomy" id="420953"/>
    <lineage>
        <taxon>Bacteria</taxon>
        <taxon>Pseudomonadati</taxon>
        <taxon>Pseudomonadota</taxon>
        <taxon>Betaproteobacteria</taxon>
        <taxon>Burkholderiales</taxon>
        <taxon>Burkholderiaceae</taxon>
        <taxon>Paraburkholderia</taxon>
    </lineage>
</organism>
<evidence type="ECO:0000313" key="3">
    <source>
        <dbReference type="Proteomes" id="UP000199548"/>
    </source>
</evidence>
<proteinExistence type="predicted"/>
<dbReference type="InterPro" id="IPR017853">
    <property type="entry name" value="GH"/>
</dbReference>
<dbReference type="EMBL" id="FOQU01000005">
    <property type="protein sequence ID" value="SFJ03159.1"/>
    <property type="molecule type" value="Genomic_DNA"/>
</dbReference>
<accession>A0A1I3N1R2</accession>